<dbReference type="PANTHER" id="PTHR19303:SF73">
    <property type="entry name" value="PROTEIN PDC2"/>
    <property type="match status" value="1"/>
</dbReference>
<dbReference type="Pfam" id="PF03184">
    <property type="entry name" value="DDE_1"/>
    <property type="match status" value="1"/>
</dbReference>
<evidence type="ECO:0000259" key="1">
    <source>
        <dbReference type="Pfam" id="PF03184"/>
    </source>
</evidence>
<sequence length="364" mass="41335">MKCMALAQWYQETFDLERMPGKSTVSKILREEEKLRNVDVNYRDVRRMRPAEMRLLERNILETLALYEGRSSHTYYSVVFLARMAAAELGIPAAKLPQLTRGGWCKHFLDRHGYRVRRAHGEIHSVDVPAAMKCAAKIRAKIAKYDLNNVFNVDEAAYFYKAVSRVSVCLGVAPALKVNSSRMTFLVGSNATGTEKLRLLVLGKSKKPRWLPEKPDSMDYIGTSKGWMTTPVFKEWLVELNKKMMTAGRKILLLYDNAPVHKEPEEALSHVEIARLPKNTTAMLQPMDQGVIAWIKARILNDRSAAALLRVLCVEDDVYAIDTADAMQWLGDAWDAMPTKVLANCWRHTGLLSDRLMSVDHIIN</sequence>
<evidence type="ECO:0000313" key="3">
    <source>
        <dbReference type="Proteomes" id="UP000434957"/>
    </source>
</evidence>
<name>A0A6A4FFN1_9STRA</name>
<dbReference type="PANTHER" id="PTHR19303">
    <property type="entry name" value="TRANSPOSON"/>
    <property type="match status" value="1"/>
</dbReference>
<protein>
    <recommendedName>
        <fullName evidence="1">DDE-1 domain-containing protein</fullName>
    </recommendedName>
</protein>
<keyword evidence="3" id="KW-1185">Reference proteome</keyword>
<feature type="domain" description="DDE-1" evidence="1">
    <location>
        <begin position="181"/>
        <end position="346"/>
    </location>
</feature>
<dbReference type="InterPro" id="IPR050863">
    <property type="entry name" value="CenT-Element_Derived"/>
</dbReference>
<dbReference type="EMBL" id="QXFT01000508">
    <property type="protein sequence ID" value="KAE9342022.1"/>
    <property type="molecule type" value="Genomic_DNA"/>
</dbReference>
<reference evidence="2 3" key="1">
    <citation type="submission" date="2018-08" db="EMBL/GenBank/DDBJ databases">
        <title>Genomic investigation of the strawberry pathogen Phytophthora fragariae indicates pathogenicity is determined by transcriptional variation in three key races.</title>
        <authorList>
            <person name="Adams T.M."/>
            <person name="Armitage A.D."/>
            <person name="Sobczyk M.K."/>
            <person name="Bates H.J."/>
            <person name="Dunwell J.M."/>
            <person name="Nellist C.F."/>
            <person name="Harrison R.J."/>
        </authorList>
    </citation>
    <scope>NUCLEOTIDE SEQUENCE [LARGE SCALE GENOMIC DNA]</scope>
    <source>
        <strain evidence="2 3">SCRP333</strain>
    </source>
</reference>
<gene>
    <name evidence="2" type="ORF">PR003_g9690</name>
</gene>
<dbReference type="Gene3D" id="3.30.420.10">
    <property type="entry name" value="Ribonuclease H-like superfamily/Ribonuclease H"/>
    <property type="match status" value="1"/>
</dbReference>
<dbReference type="InterPro" id="IPR004875">
    <property type="entry name" value="DDE_SF_endonuclease_dom"/>
</dbReference>
<proteinExistence type="predicted"/>
<accession>A0A6A4FFN1</accession>
<dbReference type="InterPro" id="IPR036397">
    <property type="entry name" value="RNaseH_sf"/>
</dbReference>
<comment type="caution">
    <text evidence="2">The sequence shown here is derived from an EMBL/GenBank/DDBJ whole genome shotgun (WGS) entry which is preliminary data.</text>
</comment>
<dbReference type="GO" id="GO:0005634">
    <property type="term" value="C:nucleus"/>
    <property type="evidence" value="ECO:0007669"/>
    <property type="project" value="TreeGrafter"/>
</dbReference>
<dbReference type="GO" id="GO:0003677">
    <property type="term" value="F:DNA binding"/>
    <property type="evidence" value="ECO:0007669"/>
    <property type="project" value="TreeGrafter"/>
</dbReference>
<dbReference type="Proteomes" id="UP000434957">
    <property type="component" value="Unassembled WGS sequence"/>
</dbReference>
<dbReference type="AlphaFoldDB" id="A0A6A4FFN1"/>
<organism evidence="2 3">
    <name type="scientific">Phytophthora rubi</name>
    <dbReference type="NCBI Taxonomy" id="129364"/>
    <lineage>
        <taxon>Eukaryota</taxon>
        <taxon>Sar</taxon>
        <taxon>Stramenopiles</taxon>
        <taxon>Oomycota</taxon>
        <taxon>Peronosporomycetes</taxon>
        <taxon>Peronosporales</taxon>
        <taxon>Peronosporaceae</taxon>
        <taxon>Phytophthora</taxon>
    </lineage>
</organism>
<evidence type="ECO:0000313" key="2">
    <source>
        <dbReference type="EMBL" id="KAE9342022.1"/>
    </source>
</evidence>